<dbReference type="AlphaFoldDB" id="A0A9Q8SZS9"/>
<dbReference type="KEGG" id="clup:CLUP02_12131"/>
<dbReference type="EMBL" id="CP019478">
    <property type="protein sequence ID" value="UQC86629.1"/>
    <property type="molecule type" value="Genomic_DNA"/>
</dbReference>
<dbReference type="Pfam" id="PF24494">
    <property type="entry name" value="DUF7587"/>
    <property type="match status" value="1"/>
</dbReference>
<sequence>MRRKGISEGTTEAGALPASIDSLTLSYQSPHEASIFHPAAQTSFRRCQEPPINTLWRLKDMSLFEGRYSKPTTKRRSSCDYQLQQLTHSAVTGMAAYRACGIQDFDVTSHGIINKTCHCRPDAYHSTLCLQITYNSDDCSYKFIFIRALSSILPYYTDDTTNNPSTSDIGQSVFKMATKIDSAPTQHMTRGCVRFTPGPSYGDATSALKKIPRYLFRVHAPSTSGETSLKSVVSRAALCGHAGSDCDIFSMPPDEAAEMLNCHLRGWARDGDNLMSWTSSLLFALQYALYRSIMPKNGRPDDPSDIWIYILDTRLLPGGSFIPDVALLDAFTGKDAARTYNLSKLRFLRQETQYNFGEYLCQGKLSIEGVCSSASLQSTIDHGLFRLFPELGLPNKNLELAKKVCRLRVQCFASPTPATKADFRFASSIAQGCFGAEDEWALPMTAALLSLRKRPINDVVIIGGFKALFSGIGRDKCSVA</sequence>
<evidence type="ECO:0000259" key="1">
    <source>
        <dbReference type="Pfam" id="PF24494"/>
    </source>
</evidence>
<proteinExistence type="predicted"/>
<dbReference type="Proteomes" id="UP000830671">
    <property type="component" value="Chromosome 6"/>
</dbReference>
<evidence type="ECO:0000313" key="2">
    <source>
        <dbReference type="EMBL" id="UQC86629.1"/>
    </source>
</evidence>
<dbReference type="GeneID" id="73346105"/>
<protein>
    <recommendedName>
        <fullName evidence="1">DUF7587 domain-containing protein</fullName>
    </recommendedName>
</protein>
<accession>A0A9Q8SZS9</accession>
<dbReference type="InterPro" id="IPR056009">
    <property type="entry name" value="DUF7587"/>
</dbReference>
<feature type="domain" description="DUF7587" evidence="1">
    <location>
        <begin position="211"/>
        <end position="377"/>
    </location>
</feature>
<dbReference type="RefSeq" id="XP_049148240.1">
    <property type="nucleotide sequence ID" value="XM_049291095.1"/>
</dbReference>
<name>A0A9Q8SZS9_9PEZI</name>
<reference evidence="2" key="1">
    <citation type="journal article" date="2021" name="Mol. Plant Microbe Interact.">
        <title>Complete Genome Sequence of the Plant-Pathogenic Fungus Colletotrichum lupini.</title>
        <authorList>
            <person name="Baroncelli R."/>
            <person name="Pensec F."/>
            <person name="Da Lio D."/>
            <person name="Boufleur T."/>
            <person name="Vicente I."/>
            <person name="Sarrocco S."/>
            <person name="Picot A."/>
            <person name="Baraldi E."/>
            <person name="Sukno S."/>
            <person name="Thon M."/>
            <person name="Le Floch G."/>
        </authorList>
    </citation>
    <scope>NUCLEOTIDE SEQUENCE</scope>
    <source>
        <strain evidence="2">IMI 504893</strain>
    </source>
</reference>
<evidence type="ECO:0000313" key="3">
    <source>
        <dbReference type="Proteomes" id="UP000830671"/>
    </source>
</evidence>
<organism evidence="2 3">
    <name type="scientific">Colletotrichum lupini</name>
    <dbReference type="NCBI Taxonomy" id="145971"/>
    <lineage>
        <taxon>Eukaryota</taxon>
        <taxon>Fungi</taxon>
        <taxon>Dikarya</taxon>
        <taxon>Ascomycota</taxon>
        <taxon>Pezizomycotina</taxon>
        <taxon>Sordariomycetes</taxon>
        <taxon>Hypocreomycetidae</taxon>
        <taxon>Glomerellales</taxon>
        <taxon>Glomerellaceae</taxon>
        <taxon>Colletotrichum</taxon>
        <taxon>Colletotrichum acutatum species complex</taxon>
    </lineage>
</organism>
<gene>
    <name evidence="2" type="ORF">CLUP02_12131</name>
</gene>
<keyword evidence="3" id="KW-1185">Reference proteome</keyword>